<evidence type="ECO:0000313" key="9">
    <source>
        <dbReference type="WBParaSite" id="ASIM_0001745701-mRNA-1"/>
    </source>
</evidence>
<reference evidence="7 8" key="2">
    <citation type="submission" date="2018-11" db="EMBL/GenBank/DDBJ databases">
        <authorList>
            <consortium name="Pathogen Informatics"/>
        </authorList>
    </citation>
    <scope>NUCLEOTIDE SEQUENCE [LARGE SCALE GENOMIC DNA]</scope>
</reference>
<accession>A0A0M3K915</accession>
<dbReference type="OrthoDB" id="5835618at2759"/>
<keyword evidence="5 6" id="KW-0472">Membrane</keyword>
<gene>
    <name evidence="7" type="ORF">ASIM_LOCUS16863</name>
</gene>
<dbReference type="GO" id="GO:0051453">
    <property type="term" value="P:regulation of intracellular pH"/>
    <property type="evidence" value="ECO:0007669"/>
    <property type="project" value="TreeGrafter"/>
</dbReference>
<dbReference type="PANTHER" id="PTHR10981:SF0">
    <property type="entry name" value="BATTENIN"/>
    <property type="match status" value="1"/>
</dbReference>
<feature type="transmembrane region" description="Helical" evidence="6">
    <location>
        <begin position="189"/>
        <end position="209"/>
    </location>
</feature>
<organism evidence="9">
    <name type="scientific">Anisakis simplex</name>
    <name type="common">Herring worm</name>
    <dbReference type="NCBI Taxonomy" id="6269"/>
    <lineage>
        <taxon>Eukaryota</taxon>
        <taxon>Metazoa</taxon>
        <taxon>Ecdysozoa</taxon>
        <taxon>Nematoda</taxon>
        <taxon>Chromadorea</taxon>
        <taxon>Rhabditida</taxon>
        <taxon>Spirurina</taxon>
        <taxon>Ascaridomorpha</taxon>
        <taxon>Ascaridoidea</taxon>
        <taxon>Anisakidae</taxon>
        <taxon>Anisakis</taxon>
        <taxon>Anisakis simplex complex</taxon>
    </lineage>
</organism>
<dbReference type="InterPro" id="IPR003492">
    <property type="entry name" value="Battenin_disease_Cln3"/>
</dbReference>
<name>A0A0M3K915_ANISI</name>
<dbReference type="Pfam" id="PF02487">
    <property type="entry name" value="CLN3"/>
    <property type="match status" value="2"/>
</dbReference>
<reference evidence="9" key="1">
    <citation type="submission" date="2017-02" db="UniProtKB">
        <authorList>
            <consortium name="WormBaseParasite"/>
        </authorList>
    </citation>
    <scope>IDENTIFICATION</scope>
</reference>
<evidence type="ECO:0000313" key="8">
    <source>
        <dbReference type="Proteomes" id="UP000267096"/>
    </source>
</evidence>
<dbReference type="EMBL" id="UYRR01033491">
    <property type="protein sequence ID" value="VDK58899.1"/>
    <property type="molecule type" value="Genomic_DNA"/>
</dbReference>
<dbReference type="AlphaFoldDB" id="A0A0M3K915"/>
<sequence length="525" mass="60768">MTILDRTRIRVRRESSSSEEEADDTAQLIDERCEDESHNFTFRQKLMIAKPLLKFMVPLSVVYFAEYFINQGLVELLVFDCDHGFALSKSSQYRWYQVLYQIGVFISRSSIDCFVVPIGLLPVLPLLQVWHRFLCASVLAYDPQSEKVPRNDGDIGGEDLVENANDMKLQLMNATFFFMETIHNYISHIWLVFVLVFYEGLLGGCAYVNTFSAIHRTAILEARNKRKMPSAQIPEAVKALGVDVYDPRSADFPSAIHKPTTILDHPAFKPKTTEEHPLYNQIKCILFDGSEPFTDGIDQACAIANALKFTNFPATVMEKCSTVELPKNFEEQLSDMIMHGERYDPSLEKLPKRHDPVLFWIKHPRVYGTPVLKRNHIILDNLYRSVVLNAIRFNQLDFLRCILLRDLFTLGDPHACDRDEPMSGAVQLEEGEERFANRPLVLRAQPHLTVQSPEAIRPWIRESEDISEISKREKVPNVWPIEPYIDLTEDNVYNKRAVVPRNRFKLHLDTILWAREQHQKYPWTR</sequence>
<evidence type="ECO:0000313" key="7">
    <source>
        <dbReference type="EMBL" id="VDK58899.1"/>
    </source>
</evidence>
<evidence type="ECO:0000256" key="4">
    <source>
        <dbReference type="ARBA" id="ARBA00022989"/>
    </source>
</evidence>
<evidence type="ECO:0000256" key="3">
    <source>
        <dbReference type="ARBA" id="ARBA00022692"/>
    </source>
</evidence>
<comment type="subcellular location">
    <subcellularLocation>
        <location evidence="1">Endomembrane system</location>
        <topology evidence="1">Multi-pass membrane protein</topology>
    </subcellularLocation>
    <subcellularLocation>
        <location evidence="6">Lysosome membrane</location>
        <topology evidence="6">Multi-pass membrane protein</topology>
    </subcellularLocation>
</comment>
<keyword evidence="4 6" id="KW-1133">Transmembrane helix</keyword>
<dbReference type="WBParaSite" id="ASIM_0001745701-mRNA-1">
    <property type="protein sequence ID" value="ASIM_0001745701-mRNA-1"/>
    <property type="gene ID" value="ASIM_0001745701"/>
</dbReference>
<keyword evidence="8" id="KW-1185">Reference proteome</keyword>
<evidence type="ECO:0000256" key="5">
    <source>
        <dbReference type="ARBA" id="ARBA00023136"/>
    </source>
</evidence>
<dbReference type="PANTHER" id="PTHR10981">
    <property type="entry name" value="BATTENIN"/>
    <property type="match status" value="1"/>
</dbReference>
<keyword evidence="2" id="KW-0813">Transport</keyword>
<dbReference type="GO" id="GO:0007040">
    <property type="term" value="P:lysosome organization"/>
    <property type="evidence" value="ECO:0007669"/>
    <property type="project" value="TreeGrafter"/>
</dbReference>
<dbReference type="Proteomes" id="UP000267096">
    <property type="component" value="Unassembled WGS sequence"/>
</dbReference>
<evidence type="ECO:0000256" key="6">
    <source>
        <dbReference type="RuleBase" id="RU361113"/>
    </source>
</evidence>
<evidence type="ECO:0000256" key="1">
    <source>
        <dbReference type="ARBA" id="ARBA00004127"/>
    </source>
</evidence>
<comment type="similarity">
    <text evidence="6">Belongs to the battenin family.</text>
</comment>
<dbReference type="GO" id="GO:0012505">
    <property type="term" value="C:endomembrane system"/>
    <property type="evidence" value="ECO:0007669"/>
    <property type="project" value="UniProtKB-SubCell"/>
</dbReference>
<keyword evidence="6" id="KW-0458">Lysosome</keyword>
<proteinExistence type="inferred from homology"/>
<dbReference type="GO" id="GO:0005765">
    <property type="term" value="C:lysosomal membrane"/>
    <property type="evidence" value="ECO:0007669"/>
    <property type="project" value="UniProtKB-SubCell"/>
</dbReference>
<evidence type="ECO:0000256" key="2">
    <source>
        <dbReference type="ARBA" id="ARBA00022448"/>
    </source>
</evidence>
<keyword evidence="3 6" id="KW-0812">Transmembrane</keyword>
<dbReference type="PRINTS" id="PR01315">
    <property type="entry name" value="BATTENIN"/>
</dbReference>
<comment type="caution">
    <text evidence="6">Lacks conserved residue(s) required for the propagation of feature annotation.</text>
</comment>
<protein>
    <recommendedName>
        <fullName evidence="6">Battenin</fullName>
    </recommendedName>
</protein>